<dbReference type="EMBL" id="JAENGY010003661">
    <property type="protein sequence ID" value="KAG6941441.1"/>
    <property type="molecule type" value="Genomic_DNA"/>
</dbReference>
<sequence length="83" mass="9125">MVLLHALCSAFLICSAKLYWLMENEHLDYFAGLLAPERDRHFRVVGTALGILGAIHGLQLLSPQSFNIRSKITCSAIESGASH</sequence>
<protein>
    <submittedName>
        <fullName evidence="1">Uncharacterized protein</fullName>
    </submittedName>
</protein>
<comment type="caution">
    <text evidence="1">The sequence shown here is derived from an EMBL/GenBank/DDBJ whole genome shotgun (WGS) entry which is preliminary data.</text>
</comment>
<proteinExistence type="predicted"/>
<name>A0A8J5IVW4_9STRA</name>
<organism evidence="1 2">
    <name type="scientific">Phytophthora aleatoria</name>
    <dbReference type="NCBI Taxonomy" id="2496075"/>
    <lineage>
        <taxon>Eukaryota</taxon>
        <taxon>Sar</taxon>
        <taxon>Stramenopiles</taxon>
        <taxon>Oomycota</taxon>
        <taxon>Peronosporomycetes</taxon>
        <taxon>Peronosporales</taxon>
        <taxon>Peronosporaceae</taxon>
        <taxon>Phytophthora</taxon>
    </lineage>
</organism>
<reference evidence="1" key="1">
    <citation type="submission" date="2021-01" db="EMBL/GenBank/DDBJ databases">
        <title>Phytophthora aleatoria, a newly-described species from Pinus radiata is distinct from Phytophthora cactorum isolates based on comparative genomics.</title>
        <authorList>
            <person name="Mcdougal R."/>
            <person name="Panda P."/>
            <person name="Williams N."/>
            <person name="Studholme D.J."/>
        </authorList>
    </citation>
    <scope>NUCLEOTIDE SEQUENCE</scope>
    <source>
        <strain evidence="1">NZFS 4037</strain>
    </source>
</reference>
<keyword evidence="2" id="KW-1185">Reference proteome</keyword>
<accession>A0A8J5IVW4</accession>
<dbReference type="Proteomes" id="UP000709295">
    <property type="component" value="Unassembled WGS sequence"/>
</dbReference>
<evidence type="ECO:0000313" key="1">
    <source>
        <dbReference type="EMBL" id="KAG6941441.1"/>
    </source>
</evidence>
<gene>
    <name evidence="1" type="ORF">JG688_00018671</name>
</gene>
<evidence type="ECO:0000313" key="2">
    <source>
        <dbReference type="Proteomes" id="UP000709295"/>
    </source>
</evidence>
<dbReference type="AlphaFoldDB" id="A0A8J5IVW4"/>